<evidence type="ECO:0000313" key="2">
    <source>
        <dbReference type="WBParaSite" id="Pan_g3377.t1"/>
    </source>
</evidence>
<organism evidence="1 2">
    <name type="scientific">Panagrellus redivivus</name>
    <name type="common">Microworm</name>
    <dbReference type="NCBI Taxonomy" id="6233"/>
    <lineage>
        <taxon>Eukaryota</taxon>
        <taxon>Metazoa</taxon>
        <taxon>Ecdysozoa</taxon>
        <taxon>Nematoda</taxon>
        <taxon>Chromadorea</taxon>
        <taxon>Rhabditida</taxon>
        <taxon>Tylenchina</taxon>
        <taxon>Panagrolaimomorpha</taxon>
        <taxon>Panagrolaimoidea</taxon>
        <taxon>Panagrolaimidae</taxon>
        <taxon>Panagrellus</taxon>
    </lineage>
</organism>
<dbReference type="Proteomes" id="UP000492821">
    <property type="component" value="Unassembled WGS sequence"/>
</dbReference>
<keyword evidence="1" id="KW-1185">Reference proteome</keyword>
<proteinExistence type="predicted"/>
<reference evidence="2" key="2">
    <citation type="submission" date="2020-10" db="UniProtKB">
        <authorList>
            <consortium name="WormBaseParasite"/>
        </authorList>
    </citation>
    <scope>IDENTIFICATION</scope>
</reference>
<reference evidence="1" key="1">
    <citation type="journal article" date="2013" name="Genetics">
        <title>The draft genome and transcriptome of Panagrellus redivivus are shaped by the harsh demands of a free-living lifestyle.</title>
        <authorList>
            <person name="Srinivasan J."/>
            <person name="Dillman A.R."/>
            <person name="Macchietto M.G."/>
            <person name="Heikkinen L."/>
            <person name="Lakso M."/>
            <person name="Fracchia K.M."/>
            <person name="Antoshechkin I."/>
            <person name="Mortazavi A."/>
            <person name="Wong G."/>
            <person name="Sternberg P.W."/>
        </authorList>
    </citation>
    <scope>NUCLEOTIDE SEQUENCE [LARGE SCALE GENOMIC DNA]</scope>
    <source>
        <strain evidence="1">MT8872</strain>
    </source>
</reference>
<dbReference type="WBParaSite" id="Pan_g3377.t1">
    <property type="protein sequence ID" value="Pan_g3377.t1"/>
    <property type="gene ID" value="Pan_g3377"/>
</dbReference>
<protein>
    <submittedName>
        <fullName evidence="2">OTU domain-containing protein</fullName>
    </submittedName>
</protein>
<dbReference type="Gene3D" id="3.30.200.90">
    <property type="match status" value="1"/>
</dbReference>
<dbReference type="AlphaFoldDB" id="A0A7E4VU12"/>
<sequence>MGDRLKSTSTTRVEITFHPSSADANVVGEHPPLMLSYHGNVHYNCVADIAHPINAPIVPIYPNLSTNMRDEVVYKDAVQKSEMTHIEEQMLNDKRKMTDFEGTEQDLIQQVARDSYMDLEENQKNEAKKDRGIPTVSAETASVSSSNACLSMVTVLCGLSLDDAFHHRLVQEEKASS</sequence>
<name>A0A7E4VU12_PANRE</name>
<accession>A0A7E4VU12</accession>
<evidence type="ECO:0000313" key="1">
    <source>
        <dbReference type="Proteomes" id="UP000492821"/>
    </source>
</evidence>